<evidence type="ECO:0000313" key="11">
    <source>
        <dbReference type="EMBL" id="KKK18379.1"/>
    </source>
</evidence>
<dbReference type="EMBL" id="JZBS01002513">
    <property type="protein sequence ID" value="KKK18379.1"/>
    <property type="molecule type" value="Genomic_DNA"/>
</dbReference>
<dbReference type="Gene3D" id="1.10.287.130">
    <property type="match status" value="1"/>
</dbReference>
<feature type="domain" description="Response regulatory" evidence="9">
    <location>
        <begin position="1751"/>
        <end position="1873"/>
    </location>
</feature>
<dbReference type="SMART" id="SM00448">
    <property type="entry name" value="REC"/>
    <property type="match status" value="1"/>
</dbReference>
<dbReference type="STRING" id="308745.A0A0F8UFC2"/>
<dbReference type="InterPro" id="IPR036890">
    <property type="entry name" value="HATPase_C_sf"/>
</dbReference>
<evidence type="ECO:0000256" key="7">
    <source>
        <dbReference type="SAM" id="MobiDB-lite"/>
    </source>
</evidence>
<dbReference type="SMART" id="SM00086">
    <property type="entry name" value="PAC"/>
    <property type="match status" value="2"/>
</dbReference>
<dbReference type="SUPFAM" id="SSF47384">
    <property type="entry name" value="Homodimeric domain of signal transducing histidine kinase"/>
    <property type="match status" value="1"/>
</dbReference>
<dbReference type="InterPro" id="IPR011006">
    <property type="entry name" value="CheY-like_superfamily"/>
</dbReference>
<dbReference type="Proteomes" id="UP000034291">
    <property type="component" value="Unassembled WGS sequence"/>
</dbReference>
<dbReference type="InterPro" id="IPR001789">
    <property type="entry name" value="Sig_transdc_resp-reg_receiver"/>
</dbReference>
<evidence type="ECO:0000256" key="2">
    <source>
        <dbReference type="ARBA" id="ARBA00012438"/>
    </source>
</evidence>
<dbReference type="Pfam" id="PF00072">
    <property type="entry name" value="Response_reg"/>
    <property type="match status" value="1"/>
</dbReference>
<keyword evidence="3 6" id="KW-0597">Phosphoprotein</keyword>
<dbReference type="EC" id="2.7.13.3" evidence="2"/>
<evidence type="ECO:0000256" key="3">
    <source>
        <dbReference type="ARBA" id="ARBA00022553"/>
    </source>
</evidence>
<dbReference type="InterPro" id="IPR000014">
    <property type="entry name" value="PAS"/>
</dbReference>
<feature type="compositionally biased region" description="Polar residues" evidence="7">
    <location>
        <begin position="869"/>
        <end position="878"/>
    </location>
</feature>
<feature type="compositionally biased region" description="Low complexity" evidence="7">
    <location>
        <begin position="33"/>
        <end position="42"/>
    </location>
</feature>
<dbReference type="InterPro" id="IPR001610">
    <property type="entry name" value="PAC"/>
</dbReference>
<keyword evidence="4" id="KW-0808">Transferase</keyword>
<dbReference type="GO" id="GO:0009927">
    <property type="term" value="F:histidine phosphotransfer kinase activity"/>
    <property type="evidence" value="ECO:0007669"/>
    <property type="project" value="TreeGrafter"/>
</dbReference>
<feature type="domain" description="PAC" evidence="10">
    <location>
        <begin position="968"/>
        <end position="1022"/>
    </location>
</feature>
<reference evidence="11 12" key="1">
    <citation type="submission" date="2015-02" db="EMBL/GenBank/DDBJ databases">
        <title>Draft Genome Sequences of Two Closely-Related Aflatoxigenic Aspergillus Species Obtained from the Cote d'Ivoire.</title>
        <authorList>
            <person name="Moore G.G."/>
            <person name="Beltz S.B."/>
            <person name="Mack B.M."/>
        </authorList>
    </citation>
    <scope>NUCLEOTIDE SEQUENCE [LARGE SCALE GENOMIC DNA]</scope>
    <source>
        <strain evidence="11 12">SRRC1468</strain>
    </source>
</reference>
<keyword evidence="12" id="KW-1185">Reference proteome</keyword>
<feature type="modified residue" description="4-aspartylphosphate" evidence="6">
    <location>
        <position position="1803"/>
    </location>
</feature>
<dbReference type="FunFam" id="1.10.287.130:FF:000024">
    <property type="entry name" value="Sensor histidine kinase/response regulator"/>
    <property type="match status" value="1"/>
</dbReference>
<protein>
    <recommendedName>
        <fullName evidence="2">histidine kinase</fullName>
        <ecNumber evidence="2">2.7.13.3</ecNumber>
    </recommendedName>
</protein>
<name>A0A0F8UFC2_9EURO</name>
<dbReference type="InterPro" id="IPR003594">
    <property type="entry name" value="HATPase_dom"/>
</dbReference>
<dbReference type="SMART" id="SM00387">
    <property type="entry name" value="HATPase_c"/>
    <property type="match status" value="1"/>
</dbReference>
<comment type="caution">
    <text evidence="11">The sequence shown here is derived from an EMBL/GenBank/DDBJ whole genome shotgun (WGS) entry which is preliminary data.</text>
</comment>
<evidence type="ECO:0000313" key="12">
    <source>
        <dbReference type="Proteomes" id="UP000034291"/>
    </source>
</evidence>
<evidence type="ECO:0000259" key="8">
    <source>
        <dbReference type="PROSITE" id="PS50109"/>
    </source>
</evidence>
<evidence type="ECO:0000256" key="5">
    <source>
        <dbReference type="ARBA" id="ARBA00022777"/>
    </source>
</evidence>
<dbReference type="Pfam" id="PF00512">
    <property type="entry name" value="HisKA"/>
    <property type="match status" value="1"/>
</dbReference>
<feature type="region of interest" description="Disordered" evidence="7">
    <location>
        <begin position="121"/>
        <end position="147"/>
    </location>
</feature>
<evidence type="ECO:0000256" key="4">
    <source>
        <dbReference type="ARBA" id="ARBA00022679"/>
    </source>
</evidence>
<feature type="compositionally biased region" description="Basic and acidic residues" evidence="7">
    <location>
        <begin position="1112"/>
        <end position="1124"/>
    </location>
</feature>
<dbReference type="InterPro" id="IPR004358">
    <property type="entry name" value="Sig_transdc_His_kin-like_C"/>
</dbReference>
<feature type="region of interest" description="Disordered" evidence="7">
    <location>
        <begin position="1448"/>
        <end position="1467"/>
    </location>
</feature>
<accession>A0A0F8UFC2</accession>
<feature type="region of interest" description="Disordered" evidence="7">
    <location>
        <begin position="1105"/>
        <end position="1124"/>
    </location>
</feature>
<dbReference type="SUPFAM" id="SSF55874">
    <property type="entry name" value="ATPase domain of HSP90 chaperone/DNA topoisomerase II/histidine kinase"/>
    <property type="match status" value="1"/>
</dbReference>
<dbReference type="InterPro" id="IPR013656">
    <property type="entry name" value="PAS_4"/>
</dbReference>
<dbReference type="PANTHER" id="PTHR43047:SF74">
    <property type="entry name" value="HISTIDINE KINASE-RELATED"/>
    <property type="match status" value="1"/>
</dbReference>
<dbReference type="SUPFAM" id="SSF52172">
    <property type="entry name" value="CheY-like"/>
    <property type="match status" value="1"/>
</dbReference>
<comment type="catalytic activity">
    <reaction evidence="1">
        <text>ATP + protein L-histidine = ADP + protein N-phospho-L-histidine.</text>
        <dbReference type="EC" id="2.7.13.3"/>
    </reaction>
</comment>
<dbReference type="CDD" id="cd00082">
    <property type="entry name" value="HisKA"/>
    <property type="match status" value="1"/>
</dbReference>
<dbReference type="InterPro" id="IPR036097">
    <property type="entry name" value="HisK_dim/P_sf"/>
</dbReference>
<dbReference type="SUPFAM" id="SSF55785">
    <property type="entry name" value="PYP-like sensor domain (PAS domain)"/>
    <property type="match status" value="2"/>
</dbReference>
<dbReference type="Gene3D" id="3.40.50.2300">
    <property type="match status" value="1"/>
</dbReference>
<dbReference type="Pfam" id="PF08448">
    <property type="entry name" value="PAS_4"/>
    <property type="match status" value="1"/>
</dbReference>
<feature type="region of interest" description="Disordered" evidence="7">
    <location>
        <begin position="821"/>
        <end position="878"/>
    </location>
</feature>
<dbReference type="PANTHER" id="PTHR43047">
    <property type="entry name" value="TWO-COMPONENT HISTIDINE PROTEIN KINASE"/>
    <property type="match status" value="1"/>
</dbReference>
<sequence length="1897" mass="209491">MGEVDTMRTPPRPSPAEAPSPVAAPLSHHRDSSQSTSSFVQSEDNVYAVEGNVDLTDNVRKANPGCSQSPLGQTSSVYQFPPPTQKETLGPWLGPEEDHAPNLPTLKDLRRQMEELLFYQQMQHSQKQSSSVTQESLPSQDSIPFSPHECTRKRRISNVLSPQVALTSTGAPDSAGSSATIRCLNSQTTPDNIAERTPSYPFPEMPAQSSMKPKFFPPIDNGSFKLTLPTEKLKGHVAPSKVAGGLTASTLPIASNPAFLPPDCKPVAEDPAYPSPNLYELTLRLNADPGLDSWWDNVVRILRKHYGAERASLAVPGDSTDLENVPWGQKAVFNDSILANPPSRPSPIELATTGNKIHSQTEKPKPKSSPANLVNGVAASAPCVRPPLLARHSFAGFGKERKKSTWNDADVVQGSKIPANPENPRVQTPIEPPMIAETDPSWDPLISSQFGHRQAVFPTPRALEVEADPLIKRTGVVKLFGRTKPVILTREYSQSLASKQSHPEPVQTPEDKVQVTPITEPCHKPAQRAVLNARSRSISNPAVPNILAERIPSMEFFDEYEQVPPSPWSQSPAPSPAPRAHADQNPFFTSHAVDESAFSKHPPVHDYSNLHPLEAIGVDLAKSVVHIPLLHSGPSPQSASSPLRFPVAIISILSPIIPYPSNLRQSLAYLMPHLTTSFRLAQQYSQLERQFASRLEAPRFGNLLGLGGTFSDESSELELVAGLSGHVSYTIAEDGSLSTRASLSSPDEKTNPIRFSPTVSAFGTPALDLTSAGAGGATYLESPGSSARPGNESVDSYFNVPQPKGFREALTQHRNRLSKVKQTIASPSPSSPGKGWTRPLEEETATPDLGATVASPATESRPQPVISPTHASSRHPSTNSFYAQLQRELPRPFTDTVAQLMLNSVPLHLFLAKPQSGEVVWTNSKFDAYRRSQPQEQRLRDPWQNLHSSERDHVAEEWANALRTGSQFTDRVRVRRFNDESAYRWFIFRANPLLSSTGEVLYWIGSFLDIHEQHIAELKAAQEREKFATDAKYRAFSNSVPQVVFEATEYRGLIFVNEQWHLYTGQNLEESLNFGFAKHVHHDDLEKCGLLSLYLAESQKGAATAPFSEITPEPKPKASPQEKHFNYGVTPALDELVRRGVASVQQDENGRVFYSTEIRLRSKGGDFRWHLVRLARVEISSFGSGEASWYGTCTDINDRKNLERELNKAMQQLNSQMESKTKFFSNMSHEIRTPLNGILGTIPFILDTQLDTDQRRMLDTIQNSSTNLRELVDNILDVSRVEAGKMSLVNSWFHVRSVIEDVIDTVSSRAIDKGLEMNYLMDVDVPQMVIGDRFRIRQVLINLIGNAVKFTAQGEIHIHCSIHHVASPLPKPTELLLNFDVVDTGKGFSTRDANRLMQRFSQLGQNASQQNAGSGLGLFLSKQLVEMHGGKLTPSSKEGQGAKFSFYVKIDAPPPPSPDEPQPVQEAHGLLSKATSLQKLLFASKDSPDHKTSEVADISVALESPPLSPPPSSSDLSARFASSDLFEPPSESSALPTPNLLNVDPLAKIDASKPVSDPLDASIPPVTSTATGTEVGSGSQPYDSYSILLLCPMDNTRNAITQHVEQVVPHEILFSITSLPDVEDWKDSMHGDSTSNTTHLVLNLPVVDDVLEVVNYIADCEPDKAPVLVIISDLYQKRQISSKIKELSSSGKRVYTVPKPVKPSAFSPIFDPNNRRDLSKDRNQDMAREINNNFKTMSKMVKEVIGNKGYRVLLVEDDETNRMVMLKYLDKIKVMAETAANGQECTEMVFSKEPGYYSLIICDIQMPVKNGYETCREIRLWELKNHYPQIPIMALSANAMSDQIEDAARAGFNDYVTKPIKHNELGKMMMGLLDPSRPLLLLRDRLRAENKDTRRED</sequence>
<feature type="region of interest" description="Disordered" evidence="7">
    <location>
        <begin position="58"/>
        <end position="98"/>
    </location>
</feature>
<evidence type="ECO:0000259" key="10">
    <source>
        <dbReference type="PROSITE" id="PS50113"/>
    </source>
</evidence>
<dbReference type="GO" id="GO:0005886">
    <property type="term" value="C:plasma membrane"/>
    <property type="evidence" value="ECO:0007669"/>
    <property type="project" value="TreeGrafter"/>
</dbReference>
<feature type="compositionally biased region" description="Polar residues" evidence="7">
    <location>
        <begin position="65"/>
        <end position="78"/>
    </location>
</feature>
<dbReference type="FunFam" id="3.40.50.2300:FF:000158">
    <property type="entry name" value="Sensor histidine kinase/response regulator"/>
    <property type="match status" value="1"/>
</dbReference>
<feature type="domain" description="PAC" evidence="10">
    <location>
        <begin position="1154"/>
        <end position="1208"/>
    </location>
</feature>
<dbReference type="InterPro" id="IPR005467">
    <property type="entry name" value="His_kinase_dom"/>
</dbReference>
<dbReference type="PROSITE" id="PS50113">
    <property type="entry name" value="PAC"/>
    <property type="match status" value="2"/>
</dbReference>
<evidence type="ECO:0000256" key="1">
    <source>
        <dbReference type="ARBA" id="ARBA00000085"/>
    </source>
</evidence>
<dbReference type="CDD" id="cd00130">
    <property type="entry name" value="PAS"/>
    <property type="match status" value="1"/>
</dbReference>
<dbReference type="FunFam" id="3.30.565.10:FF:000010">
    <property type="entry name" value="Sensor histidine kinase RcsC"/>
    <property type="match status" value="1"/>
</dbReference>
<dbReference type="PRINTS" id="PR00344">
    <property type="entry name" value="BCTRLSENSOR"/>
</dbReference>
<dbReference type="CDD" id="cd16922">
    <property type="entry name" value="HATPase_EvgS-ArcB-TorS-like"/>
    <property type="match status" value="1"/>
</dbReference>
<organism evidence="11 12">
    <name type="scientific">Aspergillus rambellii</name>
    <dbReference type="NCBI Taxonomy" id="308745"/>
    <lineage>
        <taxon>Eukaryota</taxon>
        <taxon>Fungi</taxon>
        <taxon>Dikarya</taxon>
        <taxon>Ascomycota</taxon>
        <taxon>Pezizomycotina</taxon>
        <taxon>Eurotiomycetes</taxon>
        <taxon>Eurotiomycetidae</taxon>
        <taxon>Eurotiales</taxon>
        <taxon>Aspergillaceae</taxon>
        <taxon>Aspergillus</taxon>
        <taxon>Aspergillus subgen. Nidulantes</taxon>
    </lineage>
</organism>
<dbReference type="PROSITE" id="PS50110">
    <property type="entry name" value="RESPONSE_REGULATORY"/>
    <property type="match status" value="1"/>
</dbReference>
<dbReference type="Gene3D" id="3.30.450.20">
    <property type="entry name" value="PAS domain"/>
    <property type="match status" value="2"/>
</dbReference>
<dbReference type="InterPro" id="IPR000700">
    <property type="entry name" value="PAS-assoc_C"/>
</dbReference>
<feature type="region of interest" description="Disordered" evidence="7">
    <location>
        <begin position="1"/>
        <end position="45"/>
    </location>
</feature>
<dbReference type="Gene3D" id="3.30.565.10">
    <property type="entry name" value="Histidine kinase-like ATPase, C-terminal domain"/>
    <property type="match status" value="1"/>
</dbReference>
<feature type="region of interest" description="Disordered" evidence="7">
    <location>
        <begin position="338"/>
        <end position="370"/>
    </location>
</feature>
<feature type="compositionally biased region" description="Pro residues" evidence="7">
    <location>
        <begin position="1452"/>
        <end position="1461"/>
    </location>
</feature>
<proteinExistence type="predicted"/>
<dbReference type="InterPro" id="IPR035965">
    <property type="entry name" value="PAS-like_dom_sf"/>
</dbReference>
<dbReference type="Pfam" id="PF02518">
    <property type="entry name" value="HATPase_c"/>
    <property type="match status" value="1"/>
</dbReference>
<evidence type="ECO:0000256" key="6">
    <source>
        <dbReference type="PROSITE-ProRule" id="PRU00169"/>
    </source>
</evidence>
<gene>
    <name evidence="11" type="ORF">ARAM_001838</name>
</gene>
<dbReference type="InterPro" id="IPR003661">
    <property type="entry name" value="HisK_dim/P_dom"/>
</dbReference>
<feature type="compositionally biased region" description="Low complexity" evidence="7">
    <location>
        <begin position="121"/>
        <end position="131"/>
    </location>
</feature>
<dbReference type="PROSITE" id="PS50109">
    <property type="entry name" value="HIS_KIN"/>
    <property type="match status" value="1"/>
</dbReference>
<evidence type="ECO:0000259" key="9">
    <source>
        <dbReference type="PROSITE" id="PS50110"/>
    </source>
</evidence>
<keyword evidence="5" id="KW-0418">Kinase</keyword>
<dbReference type="SMART" id="SM00388">
    <property type="entry name" value="HisKA"/>
    <property type="match status" value="1"/>
</dbReference>
<feature type="compositionally biased region" description="Polar residues" evidence="7">
    <location>
        <begin position="132"/>
        <end position="143"/>
    </location>
</feature>
<dbReference type="GO" id="GO:0000155">
    <property type="term" value="F:phosphorelay sensor kinase activity"/>
    <property type="evidence" value="ECO:0007669"/>
    <property type="project" value="InterPro"/>
</dbReference>
<dbReference type="OrthoDB" id="303614at2759"/>
<feature type="domain" description="Histidine kinase" evidence="8">
    <location>
        <begin position="1226"/>
        <end position="1452"/>
    </location>
</feature>
<dbReference type="CDD" id="cd17546">
    <property type="entry name" value="REC_hyHK_CKI1_RcsC-like"/>
    <property type="match status" value="1"/>
</dbReference>